<dbReference type="GO" id="GO:0016787">
    <property type="term" value="F:hydrolase activity"/>
    <property type="evidence" value="ECO:0007669"/>
    <property type="project" value="UniProtKB-KW"/>
</dbReference>
<keyword evidence="2 4" id="KW-0732">Signal</keyword>
<evidence type="ECO:0000259" key="6">
    <source>
        <dbReference type="Pfam" id="PF08386"/>
    </source>
</evidence>
<reference evidence="7" key="1">
    <citation type="submission" date="2022-01" db="EMBL/GenBank/DDBJ databases">
        <title>Nocardioidaceae gen. sp. A5X3R13.</title>
        <authorList>
            <person name="Lopez Marin M.A."/>
            <person name="Uhlik O."/>
        </authorList>
    </citation>
    <scope>NUCLEOTIDE SEQUENCE</scope>
    <source>
        <strain evidence="7">A5X3R13</strain>
    </source>
</reference>
<dbReference type="AlphaFoldDB" id="A0AA46TKV2"/>
<evidence type="ECO:0000259" key="5">
    <source>
        <dbReference type="Pfam" id="PF00561"/>
    </source>
</evidence>
<evidence type="ECO:0000256" key="3">
    <source>
        <dbReference type="ARBA" id="ARBA00022801"/>
    </source>
</evidence>
<dbReference type="PANTHER" id="PTHR43248">
    <property type="entry name" value="2-SUCCINYL-6-HYDROXY-2,4-CYCLOHEXADIENE-1-CARBOXYLATE SYNTHASE"/>
    <property type="match status" value="1"/>
</dbReference>
<accession>A0AA46TKV2</accession>
<dbReference type="Gene3D" id="3.40.50.1820">
    <property type="entry name" value="alpha/beta hydrolase"/>
    <property type="match status" value="1"/>
</dbReference>
<dbReference type="Pfam" id="PF08386">
    <property type="entry name" value="Abhydrolase_4"/>
    <property type="match status" value="1"/>
</dbReference>
<sequence>MRLAVVRTAAAVGAISLAASLLGAPADADRGPTAAEPAQVEAPVPDINWRACKGAAKYDCAQVRVPLDYDKPKGAKTRLRLTRDPANKPKRRIGTLFVNPGGPGGSAADFALDAGHLFGKAVRQRFDIVGVDPRGVGGSASVICKGKWHQPPKRPDLPFPLMRKAEGRWIKADNDLRAFCAKHGTDVMDNMSTADTARDMDLIRQALGDEKLTYYGVSYGTYLGSTYAALFPDRVRGLILDGVLDPVAWSTGRGKAGKKLPFSTRLRSGYGAYEAWASALDECARVGKTRCGASRDVGQMWRTVVRKARKGKLTIGGEKLRYEWLVSDVLGGLYSRSNYRYLMRYVQGLHRASTSKPGTRAYERAAADVKRLQERLRAIRRELPGPYAAVNAGARKRTYFDAFAGVSCSDSVNPKRPKAWVKASKRDDYAMPWFGRLWTWQSSVCARWPGSSADAFRGPWRVKTSAPVLLIGNSHDPATPISGARAANRVLDGSRLLMLDSWGHGAIGESRCVTATMGRYLVARKLPAAGTVCKPNRTLFPPRS</sequence>
<dbReference type="KEGG" id="sgrg:L0C25_08910"/>
<dbReference type="Proteomes" id="UP001164390">
    <property type="component" value="Chromosome"/>
</dbReference>
<evidence type="ECO:0000256" key="4">
    <source>
        <dbReference type="SAM" id="SignalP"/>
    </source>
</evidence>
<dbReference type="SUPFAM" id="SSF53474">
    <property type="entry name" value="alpha/beta-Hydrolases"/>
    <property type="match status" value="1"/>
</dbReference>
<dbReference type="EMBL" id="CP094970">
    <property type="protein sequence ID" value="UYM07179.1"/>
    <property type="molecule type" value="Genomic_DNA"/>
</dbReference>
<evidence type="ECO:0000313" key="7">
    <source>
        <dbReference type="EMBL" id="UYM07179.1"/>
    </source>
</evidence>
<protein>
    <submittedName>
        <fullName evidence="7">Alpha/beta hydrolase</fullName>
    </submittedName>
</protein>
<feature type="signal peptide" evidence="4">
    <location>
        <begin position="1"/>
        <end position="28"/>
    </location>
</feature>
<evidence type="ECO:0000256" key="2">
    <source>
        <dbReference type="ARBA" id="ARBA00022729"/>
    </source>
</evidence>
<keyword evidence="3 7" id="KW-0378">Hydrolase</keyword>
<dbReference type="Pfam" id="PF00561">
    <property type="entry name" value="Abhydrolase_1"/>
    <property type="match status" value="1"/>
</dbReference>
<feature type="domain" description="AB hydrolase-1" evidence="5">
    <location>
        <begin position="95"/>
        <end position="261"/>
    </location>
</feature>
<dbReference type="RefSeq" id="WP_271636127.1">
    <property type="nucleotide sequence ID" value="NZ_CP094970.1"/>
</dbReference>
<organism evidence="7 8">
    <name type="scientific">Solicola gregarius</name>
    <dbReference type="NCBI Taxonomy" id="2908642"/>
    <lineage>
        <taxon>Bacteria</taxon>
        <taxon>Bacillati</taxon>
        <taxon>Actinomycetota</taxon>
        <taxon>Actinomycetes</taxon>
        <taxon>Propionibacteriales</taxon>
        <taxon>Nocardioidaceae</taxon>
        <taxon>Solicola</taxon>
    </lineage>
</organism>
<feature type="chain" id="PRO_5041308975" evidence="4">
    <location>
        <begin position="29"/>
        <end position="544"/>
    </location>
</feature>
<dbReference type="PANTHER" id="PTHR43248:SF29">
    <property type="entry name" value="TRIPEPTIDYL AMINOPEPTIDASE"/>
    <property type="match status" value="1"/>
</dbReference>
<name>A0AA46TKV2_9ACTN</name>
<evidence type="ECO:0000313" key="8">
    <source>
        <dbReference type="Proteomes" id="UP001164390"/>
    </source>
</evidence>
<dbReference type="InterPro" id="IPR051601">
    <property type="entry name" value="Serine_prot/Carboxylest_S33"/>
</dbReference>
<dbReference type="InterPro" id="IPR000073">
    <property type="entry name" value="AB_hydrolase_1"/>
</dbReference>
<feature type="domain" description="Peptidase S33 tripeptidyl aminopeptidase-like C-terminal" evidence="6">
    <location>
        <begin position="432"/>
        <end position="533"/>
    </location>
</feature>
<proteinExistence type="inferred from homology"/>
<gene>
    <name evidence="7" type="ORF">L0C25_08910</name>
</gene>
<dbReference type="InterPro" id="IPR013595">
    <property type="entry name" value="Pept_S33_TAP-like_C"/>
</dbReference>
<comment type="similarity">
    <text evidence="1">Belongs to the peptidase S33 family.</text>
</comment>
<evidence type="ECO:0000256" key="1">
    <source>
        <dbReference type="ARBA" id="ARBA00010088"/>
    </source>
</evidence>
<dbReference type="InterPro" id="IPR029058">
    <property type="entry name" value="AB_hydrolase_fold"/>
</dbReference>
<keyword evidence="8" id="KW-1185">Reference proteome</keyword>